<gene>
    <name evidence="1" type="ORF">Pc19g00060</name>
    <name evidence="1" type="ORF">PCH_Pc19g00060</name>
</gene>
<name>B6HD05_PENRW</name>
<dbReference type="Proteomes" id="UP000000724">
    <property type="component" value="Contig Pc00c19"/>
</dbReference>
<organism evidence="1 2">
    <name type="scientific">Penicillium rubens (strain ATCC 28089 / DSM 1075 / NRRL 1951 / Wisconsin 54-1255)</name>
    <name type="common">Penicillium chrysogenum</name>
    <dbReference type="NCBI Taxonomy" id="500485"/>
    <lineage>
        <taxon>Eukaryota</taxon>
        <taxon>Fungi</taxon>
        <taxon>Dikarya</taxon>
        <taxon>Ascomycota</taxon>
        <taxon>Pezizomycotina</taxon>
        <taxon>Eurotiomycetes</taxon>
        <taxon>Eurotiomycetidae</taxon>
        <taxon>Eurotiales</taxon>
        <taxon>Aspergillaceae</taxon>
        <taxon>Penicillium</taxon>
        <taxon>Penicillium chrysogenum species complex</taxon>
    </lineage>
</organism>
<dbReference type="VEuPathDB" id="FungiDB:PCH_Pc19g00060"/>
<reference evidence="1 2" key="1">
    <citation type="journal article" date="2008" name="Nat. Biotechnol.">
        <title>Genome sequencing and analysis of the filamentous fungus Penicillium chrysogenum.</title>
        <authorList>
            <person name="van den Berg M.A."/>
            <person name="Albang R."/>
            <person name="Albermann K."/>
            <person name="Badger J.H."/>
            <person name="Daran J.-M."/>
            <person name="Driessen A.J.M."/>
            <person name="Garcia-Estrada C."/>
            <person name="Fedorova N.D."/>
            <person name="Harris D.M."/>
            <person name="Heijne W.H.M."/>
            <person name="Joardar V.S."/>
            <person name="Kiel J.A.K.W."/>
            <person name="Kovalchuk A."/>
            <person name="Martin J.F."/>
            <person name="Nierman W.C."/>
            <person name="Nijland J.G."/>
            <person name="Pronk J.T."/>
            <person name="Roubos J.A."/>
            <person name="van der Klei I.J."/>
            <person name="van Peij N.N.M.E."/>
            <person name="Veenhuis M."/>
            <person name="von Doehren H."/>
            <person name="Wagner C."/>
            <person name="Wortman J.R."/>
            <person name="Bovenberg R.A.L."/>
        </authorList>
    </citation>
    <scope>NUCLEOTIDE SEQUENCE [LARGE SCALE GENOMIC DNA]</scope>
    <source>
        <strain evidence="2">ATCC 28089 / DSM 1075 / NRRL 1951 / Wisconsin 54-1255</strain>
    </source>
</reference>
<evidence type="ECO:0000313" key="1">
    <source>
        <dbReference type="EMBL" id="CAP79422.1"/>
    </source>
</evidence>
<dbReference type="HOGENOM" id="CLU_1627634_0_0_1"/>
<keyword evidence="2" id="KW-1185">Reference proteome</keyword>
<evidence type="ECO:0000313" key="2">
    <source>
        <dbReference type="Proteomes" id="UP000000724"/>
    </source>
</evidence>
<accession>B6HD05</accession>
<proteinExistence type="predicted"/>
<protein>
    <submittedName>
        <fullName evidence="1">Uncharacterized protein</fullName>
    </submittedName>
</protein>
<dbReference type="AlphaFoldDB" id="B6HD05"/>
<sequence>MENQPPRGMETQTIRDLSIGCALVPADRFYSSRNPELPPMSRINPTWLFKGLPSGSKMPYLTDAYSSREPSYTSGIAGLPLTTSGLYGRILRMDVDVRFMPHIATCSYKGTDFSRFKAAILRTEHQLWYTSGVEIGDLSKRSTSHLHDPAILSLTIITSATRP</sequence>
<dbReference type="EMBL" id="AM920434">
    <property type="protein sequence ID" value="CAP79422.1"/>
    <property type="molecule type" value="Genomic_DNA"/>
</dbReference>